<feature type="non-terminal residue" evidence="2">
    <location>
        <position position="83"/>
    </location>
</feature>
<accession>A0A9N9P1W6</accession>
<organism evidence="2 3">
    <name type="scientific">Racocetra fulgida</name>
    <dbReference type="NCBI Taxonomy" id="60492"/>
    <lineage>
        <taxon>Eukaryota</taxon>
        <taxon>Fungi</taxon>
        <taxon>Fungi incertae sedis</taxon>
        <taxon>Mucoromycota</taxon>
        <taxon>Glomeromycotina</taxon>
        <taxon>Glomeromycetes</taxon>
        <taxon>Diversisporales</taxon>
        <taxon>Gigasporaceae</taxon>
        <taxon>Racocetra</taxon>
    </lineage>
</organism>
<proteinExistence type="predicted"/>
<feature type="non-terminal residue" evidence="2">
    <location>
        <position position="1"/>
    </location>
</feature>
<evidence type="ECO:0000313" key="2">
    <source>
        <dbReference type="EMBL" id="CAG8780399.1"/>
    </source>
</evidence>
<gene>
    <name evidence="2" type="ORF">RFULGI_LOCUS15768</name>
</gene>
<dbReference type="Proteomes" id="UP000789396">
    <property type="component" value="Unassembled WGS sequence"/>
</dbReference>
<sequence>ELKPEFDNLVNAAKLFSPGDHYVYIDIRNNEVFRGPPNKTTNAKHPGPTRSLTMSPTIRNSDDQNYKELTIHGAKKESETIPG</sequence>
<dbReference type="AlphaFoldDB" id="A0A9N9P1W6"/>
<reference evidence="2" key="1">
    <citation type="submission" date="2021-06" db="EMBL/GenBank/DDBJ databases">
        <authorList>
            <person name="Kallberg Y."/>
            <person name="Tangrot J."/>
            <person name="Rosling A."/>
        </authorList>
    </citation>
    <scope>NUCLEOTIDE SEQUENCE</scope>
    <source>
        <strain evidence="2">IN212</strain>
    </source>
</reference>
<name>A0A9N9P1W6_9GLOM</name>
<feature type="region of interest" description="Disordered" evidence="1">
    <location>
        <begin position="35"/>
        <end position="65"/>
    </location>
</feature>
<comment type="caution">
    <text evidence="2">The sequence shown here is derived from an EMBL/GenBank/DDBJ whole genome shotgun (WGS) entry which is preliminary data.</text>
</comment>
<evidence type="ECO:0000313" key="3">
    <source>
        <dbReference type="Proteomes" id="UP000789396"/>
    </source>
</evidence>
<keyword evidence="3" id="KW-1185">Reference proteome</keyword>
<dbReference type="EMBL" id="CAJVPZ010052301">
    <property type="protein sequence ID" value="CAG8780399.1"/>
    <property type="molecule type" value="Genomic_DNA"/>
</dbReference>
<evidence type="ECO:0000256" key="1">
    <source>
        <dbReference type="SAM" id="MobiDB-lite"/>
    </source>
</evidence>
<feature type="compositionally biased region" description="Polar residues" evidence="1">
    <location>
        <begin position="50"/>
        <end position="59"/>
    </location>
</feature>
<protein>
    <submittedName>
        <fullName evidence="2">12277_t:CDS:1</fullName>
    </submittedName>
</protein>